<dbReference type="Gene3D" id="3.40.50.800">
    <property type="entry name" value="Anticodon-binding domain"/>
    <property type="match status" value="1"/>
</dbReference>
<sequence length="570" mass="64856">MKYSQLFGKPKKDAKAYDTKNATYLIKGGFVDQTMSGVYKYLPLGLKVLNKIEQIVRQEMDKISQEMLLSALSPRELWETTNRAEIDVLFKVRGANEASRMQNDSTYILNPTHEDNITPLVQRFAKSYKEFPIALYQIQNKFRNEARAKSGVLRGREFRMKDLYSFHTNLEDLMDYYEIAKQAYVRVFERLGIGDSTVIALASGGDFTENYSHEFQTFCDAGEDTIFFDETENIWYNREVTPAKAPAYKYDTEMKPRKDVFGENIVSVEKLVEFLKIPIETTIKTLIYTSKDQIYAVAVRGDYEVDEGKLKKVTGKKDLQLADAKTIKQITGAEVGYAGILDLPESVEVICDEALSDMVNFEVGANKTNYHTVNANWGRDITKPSQFFDIKVAKDTDLNPKTGKPYQIKKAAEVGNIFPLETKFSKAFNFKYVTDNGKEEFVYMGSYGIGTTRLVGVIAEIMSDDKGLVWPKQVAPYQVHLISLGKKSEESYLKAEELYQNLKSKGIDILWDDREDASAGEKFADADLIGVPTRLVLSKKTLAEQSIELKLRTDNDSKMVKLDQILEFDF</sequence>
<accession>A0A136KKN1</accession>
<dbReference type="PRINTS" id="PR01046">
    <property type="entry name" value="TRNASYNTHPRO"/>
</dbReference>
<dbReference type="GO" id="GO:0005737">
    <property type="term" value="C:cytoplasm"/>
    <property type="evidence" value="ECO:0007669"/>
    <property type="project" value="UniProtKB-SubCell"/>
</dbReference>
<evidence type="ECO:0000256" key="9">
    <source>
        <dbReference type="ARBA" id="ARBA00022917"/>
    </source>
</evidence>
<dbReference type="AlphaFoldDB" id="A0A136KKN1"/>
<dbReference type="InterPro" id="IPR006195">
    <property type="entry name" value="aa-tRNA-synth_II"/>
</dbReference>
<evidence type="ECO:0000256" key="10">
    <source>
        <dbReference type="ARBA" id="ARBA00023146"/>
    </source>
</evidence>
<dbReference type="GO" id="GO:0004827">
    <property type="term" value="F:proline-tRNA ligase activity"/>
    <property type="evidence" value="ECO:0007669"/>
    <property type="project" value="UniProtKB-UniRule"/>
</dbReference>
<dbReference type="InterPro" id="IPR044140">
    <property type="entry name" value="ProRS_anticodon_short"/>
</dbReference>
<dbReference type="PANTHER" id="PTHR42753:SF2">
    <property type="entry name" value="PROLINE--TRNA LIGASE"/>
    <property type="match status" value="1"/>
</dbReference>
<evidence type="ECO:0000256" key="4">
    <source>
        <dbReference type="ARBA" id="ARBA00019110"/>
    </source>
</evidence>
<name>A0A136KKN1_9BACT</name>
<evidence type="ECO:0000256" key="5">
    <source>
        <dbReference type="ARBA" id="ARBA00022490"/>
    </source>
</evidence>
<dbReference type="InterPro" id="IPR002316">
    <property type="entry name" value="Pro-tRNA-ligase_IIa"/>
</dbReference>
<dbReference type="Gene3D" id="3.30.930.10">
    <property type="entry name" value="Bira Bifunctional Protein, Domain 2"/>
    <property type="match status" value="2"/>
</dbReference>
<dbReference type="Pfam" id="PF04073">
    <property type="entry name" value="tRNA_edit"/>
    <property type="match status" value="1"/>
</dbReference>
<proteinExistence type="predicted"/>
<evidence type="ECO:0000256" key="8">
    <source>
        <dbReference type="ARBA" id="ARBA00022840"/>
    </source>
</evidence>
<dbReference type="InterPro" id="IPR036754">
    <property type="entry name" value="YbaK/aa-tRNA-synt-asso_dom_sf"/>
</dbReference>
<evidence type="ECO:0000313" key="14">
    <source>
        <dbReference type="EMBL" id="KXK09950.1"/>
    </source>
</evidence>
<dbReference type="InterPro" id="IPR004500">
    <property type="entry name" value="Pro-tRNA-synth_IIa_bac-type"/>
</dbReference>
<dbReference type="InterPro" id="IPR002314">
    <property type="entry name" value="aa-tRNA-synt_IIb"/>
</dbReference>
<dbReference type="SUPFAM" id="SSF52954">
    <property type="entry name" value="Class II aaRS ABD-related"/>
    <property type="match status" value="1"/>
</dbReference>
<protein>
    <recommendedName>
        <fullName evidence="4 12">Proline--tRNA ligase</fullName>
        <ecNumber evidence="3 12">6.1.1.15</ecNumber>
    </recommendedName>
</protein>
<comment type="subunit">
    <text evidence="2">Homodimer.</text>
</comment>
<dbReference type="Proteomes" id="UP000070449">
    <property type="component" value="Unassembled WGS sequence"/>
</dbReference>
<dbReference type="EMBL" id="JYPD01000011">
    <property type="protein sequence ID" value="KXK09950.1"/>
    <property type="molecule type" value="Genomic_DNA"/>
</dbReference>
<reference evidence="14 15" key="1">
    <citation type="submission" date="2015-02" db="EMBL/GenBank/DDBJ databases">
        <title>Improved understanding of the partial-nitritation anammox process through 23 genomes representing the majority of the microbial community.</title>
        <authorList>
            <person name="Speth D.R."/>
            <person name="In T Zandt M."/>
            <person name="Guerrero Cruz S."/>
            <person name="Jetten M.S."/>
            <person name="Dutilh B.E."/>
        </authorList>
    </citation>
    <scope>NUCLEOTIDE SEQUENCE [LARGE SCALE GENOMIC DNA]</scope>
    <source>
        <strain evidence="14">OLB21</strain>
    </source>
</reference>
<evidence type="ECO:0000256" key="3">
    <source>
        <dbReference type="ARBA" id="ARBA00012831"/>
    </source>
</evidence>
<dbReference type="EC" id="6.1.1.15" evidence="3 12"/>
<dbReference type="PATRIC" id="fig|1617427.3.peg.275"/>
<evidence type="ECO:0000256" key="1">
    <source>
        <dbReference type="ARBA" id="ARBA00004496"/>
    </source>
</evidence>
<dbReference type="CDD" id="cd04334">
    <property type="entry name" value="ProRS-INS"/>
    <property type="match status" value="1"/>
</dbReference>
<dbReference type="Gene3D" id="3.90.960.10">
    <property type="entry name" value="YbaK/aminoacyl-tRNA synthetase-associated domain"/>
    <property type="match status" value="1"/>
</dbReference>
<dbReference type="GO" id="GO:0006433">
    <property type="term" value="P:prolyl-tRNA aminoacylation"/>
    <property type="evidence" value="ECO:0007669"/>
    <property type="project" value="UniProtKB-UniRule"/>
</dbReference>
<keyword evidence="10" id="KW-0030">Aminoacyl-tRNA synthetase</keyword>
<keyword evidence="7" id="KW-0547">Nucleotide-binding</keyword>
<feature type="domain" description="Aminoacyl-transfer RNA synthetases class-II family profile" evidence="13">
    <location>
        <begin position="32"/>
        <end position="471"/>
    </location>
</feature>
<keyword evidence="6 14" id="KW-0436">Ligase</keyword>
<evidence type="ECO:0000256" key="11">
    <source>
        <dbReference type="ARBA" id="ARBA00047671"/>
    </source>
</evidence>
<dbReference type="InterPro" id="IPR004154">
    <property type="entry name" value="Anticodon-bd"/>
</dbReference>
<gene>
    <name evidence="14" type="primary">proS</name>
    <name evidence="14" type="ORF">UZ20_WS6002000260</name>
</gene>
<dbReference type="InterPro" id="IPR036621">
    <property type="entry name" value="Anticodon-bd_dom_sf"/>
</dbReference>
<evidence type="ECO:0000259" key="13">
    <source>
        <dbReference type="PROSITE" id="PS50862"/>
    </source>
</evidence>
<comment type="subcellular location">
    <subcellularLocation>
        <location evidence="1">Cytoplasm</location>
    </subcellularLocation>
</comment>
<keyword evidence="9" id="KW-0648">Protein biosynthesis</keyword>
<keyword evidence="5" id="KW-0963">Cytoplasm</keyword>
<dbReference type="Pfam" id="PF00587">
    <property type="entry name" value="tRNA-synt_2b"/>
    <property type="match status" value="1"/>
</dbReference>
<dbReference type="CDD" id="cd00861">
    <property type="entry name" value="ProRS_anticodon_short"/>
    <property type="match status" value="1"/>
</dbReference>
<dbReference type="InterPro" id="IPR050062">
    <property type="entry name" value="Pro-tRNA_synthetase"/>
</dbReference>
<evidence type="ECO:0000256" key="7">
    <source>
        <dbReference type="ARBA" id="ARBA00022741"/>
    </source>
</evidence>
<evidence type="ECO:0000313" key="15">
    <source>
        <dbReference type="Proteomes" id="UP000070449"/>
    </source>
</evidence>
<dbReference type="SUPFAM" id="SSF55681">
    <property type="entry name" value="Class II aaRS and biotin synthetases"/>
    <property type="match status" value="1"/>
</dbReference>
<evidence type="ECO:0000256" key="12">
    <source>
        <dbReference type="NCBIfam" id="TIGR00409"/>
    </source>
</evidence>
<dbReference type="InterPro" id="IPR007214">
    <property type="entry name" value="YbaK/aa-tRNA-synth-assoc-dom"/>
</dbReference>
<dbReference type="GO" id="GO:0002161">
    <property type="term" value="F:aminoacyl-tRNA deacylase activity"/>
    <property type="evidence" value="ECO:0007669"/>
    <property type="project" value="InterPro"/>
</dbReference>
<dbReference type="GO" id="GO:0005524">
    <property type="term" value="F:ATP binding"/>
    <property type="evidence" value="ECO:0007669"/>
    <property type="project" value="UniProtKB-KW"/>
</dbReference>
<dbReference type="PROSITE" id="PS50862">
    <property type="entry name" value="AA_TRNA_LIGASE_II"/>
    <property type="match status" value="1"/>
</dbReference>
<comment type="caution">
    <text evidence="14">The sequence shown here is derived from an EMBL/GenBank/DDBJ whole genome shotgun (WGS) entry which is preliminary data.</text>
</comment>
<evidence type="ECO:0000256" key="6">
    <source>
        <dbReference type="ARBA" id="ARBA00022598"/>
    </source>
</evidence>
<organism evidence="14 15">
    <name type="scientific">candidate division WS6 bacterium OLB21</name>
    <dbReference type="NCBI Taxonomy" id="1617427"/>
    <lineage>
        <taxon>Bacteria</taxon>
        <taxon>Candidatus Dojkabacteria</taxon>
    </lineage>
</organism>
<comment type="catalytic activity">
    <reaction evidence="11">
        <text>tRNA(Pro) + L-proline + ATP = L-prolyl-tRNA(Pro) + AMP + diphosphate</text>
        <dbReference type="Rhea" id="RHEA:14305"/>
        <dbReference type="Rhea" id="RHEA-COMP:9700"/>
        <dbReference type="Rhea" id="RHEA-COMP:9702"/>
        <dbReference type="ChEBI" id="CHEBI:30616"/>
        <dbReference type="ChEBI" id="CHEBI:33019"/>
        <dbReference type="ChEBI" id="CHEBI:60039"/>
        <dbReference type="ChEBI" id="CHEBI:78442"/>
        <dbReference type="ChEBI" id="CHEBI:78532"/>
        <dbReference type="ChEBI" id="CHEBI:456215"/>
        <dbReference type="EC" id="6.1.1.15"/>
    </reaction>
</comment>
<dbReference type="InterPro" id="IPR045864">
    <property type="entry name" value="aa-tRNA-synth_II/BPL/LPL"/>
</dbReference>
<dbReference type="PANTHER" id="PTHR42753">
    <property type="entry name" value="MITOCHONDRIAL RIBOSOME PROTEIN L39/PROLYL-TRNA LIGASE FAMILY MEMBER"/>
    <property type="match status" value="1"/>
</dbReference>
<dbReference type="STRING" id="1617427.UZ20_WS6002000260"/>
<dbReference type="SUPFAM" id="SSF55826">
    <property type="entry name" value="YbaK/ProRS associated domain"/>
    <property type="match status" value="1"/>
</dbReference>
<keyword evidence="8" id="KW-0067">ATP-binding</keyword>
<evidence type="ECO:0000256" key="2">
    <source>
        <dbReference type="ARBA" id="ARBA00011738"/>
    </source>
</evidence>
<dbReference type="NCBIfam" id="TIGR00409">
    <property type="entry name" value="proS_fam_II"/>
    <property type="match status" value="1"/>
</dbReference>
<dbReference type="Pfam" id="PF03129">
    <property type="entry name" value="HGTP_anticodon"/>
    <property type="match status" value="1"/>
</dbReference>